<gene>
    <name evidence="2" type="ORF">SAMN02927928_3663</name>
</gene>
<feature type="signal peptide" evidence="1">
    <location>
        <begin position="1"/>
        <end position="26"/>
    </location>
</feature>
<evidence type="ECO:0000313" key="2">
    <source>
        <dbReference type="EMBL" id="SCW81987.1"/>
    </source>
</evidence>
<reference evidence="3" key="1">
    <citation type="submission" date="2016-10" db="EMBL/GenBank/DDBJ databases">
        <authorList>
            <person name="Varghese N."/>
            <person name="Submissions S."/>
        </authorList>
    </citation>
    <scope>NUCLEOTIDE SEQUENCE [LARGE SCALE GENOMIC DNA]</scope>
    <source>
        <strain evidence="3">CGMCC 1.3431</strain>
    </source>
</reference>
<dbReference type="GO" id="GO:0016747">
    <property type="term" value="F:acyltransferase activity, transferring groups other than amino-acyl groups"/>
    <property type="evidence" value="ECO:0007669"/>
    <property type="project" value="TreeGrafter"/>
</dbReference>
<evidence type="ECO:0000256" key="1">
    <source>
        <dbReference type="SAM" id="SignalP"/>
    </source>
</evidence>
<keyword evidence="1" id="KW-0732">Signal</keyword>
<sequence>MFMKAIATLTLTMCLLTGLSTSAALAETAQAPAGAHVSVEQVVVHSPALEGNLEGETPDRQVIVYLPPDYRQNPDKRYPVIYILHGYNMTAPGFAGLLQAQSGLDGAYAQGLPGVIVVLPDTQTLHGGSMYSNSVTIGDWEGFITHDLVAYIDSHYRTLTNRDSRGLAGHSMGGYGSTRLGMKYPDVYGALYIMSPCCLSVRGAPPPQTAAAVEAVQSRDGLAALDFLGHATFAVAAAWSPDPLKSPFYADLPTQKGQVDRTVLDRWAANAPLAMLDQYMFNLKRYKAIAIDVGDRDDFRFDAQILHQRMQDSGVANRFDIYPGDHASGVADRFQHNLLPFFAQALTFTK</sequence>
<dbReference type="InterPro" id="IPR050583">
    <property type="entry name" value="Mycobacterial_A85_antigen"/>
</dbReference>
<dbReference type="Pfam" id="PF00756">
    <property type="entry name" value="Esterase"/>
    <property type="match status" value="1"/>
</dbReference>
<evidence type="ECO:0000313" key="3">
    <source>
        <dbReference type="Proteomes" id="UP000199150"/>
    </source>
</evidence>
<dbReference type="EMBL" id="FMTS01000009">
    <property type="protein sequence ID" value="SCW81987.1"/>
    <property type="molecule type" value="Genomic_DNA"/>
</dbReference>
<accession>A0A1G4TL60</accession>
<dbReference type="STRING" id="260084.SAMN02927928_3663"/>
<keyword evidence="2" id="KW-0378">Hydrolase</keyword>
<dbReference type="PANTHER" id="PTHR48098:SF1">
    <property type="entry name" value="DIACYLGLYCEROL ACYLTRANSFERASE_MYCOLYLTRANSFERASE AG85A"/>
    <property type="match status" value="1"/>
</dbReference>
<protein>
    <submittedName>
        <fullName evidence="2">S-formylglutathione hydrolase FrmB</fullName>
    </submittedName>
</protein>
<keyword evidence="3" id="KW-1185">Reference proteome</keyword>
<dbReference type="InterPro" id="IPR029058">
    <property type="entry name" value="AB_hydrolase_fold"/>
</dbReference>
<dbReference type="Gene3D" id="3.40.50.1820">
    <property type="entry name" value="alpha/beta hydrolase"/>
    <property type="match status" value="1"/>
</dbReference>
<organism evidence="2 3">
    <name type="scientific">Asticcacaulis taihuensis</name>
    <dbReference type="NCBI Taxonomy" id="260084"/>
    <lineage>
        <taxon>Bacteria</taxon>
        <taxon>Pseudomonadati</taxon>
        <taxon>Pseudomonadota</taxon>
        <taxon>Alphaproteobacteria</taxon>
        <taxon>Caulobacterales</taxon>
        <taxon>Caulobacteraceae</taxon>
        <taxon>Asticcacaulis</taxon>
    </lineage>
</organism>
<proteinExistence type="predicted"/>
<dbReference type="GO" id="GO:0016787">
    <property type="term" value="F:hydrolase activity"/>
    <property type="evidence" value="ECO:0007669"/>
    <property type="project" value="UniProtKB-KW"/>
</dbReference>
<dbReference type="Proteomes" id="UP000199150">
    <property type="component" value="Unassembled WGS sequence"/>
</dbReference>
<feature type="chain" id="PRO_5011528328" evidence="1">
    <location>
        <begin position="27"/>
        <end position="350"/>
    </location>
</feature>
<dbReference type="SUPFAM" id="SSF53474">
    <property type="entry name" value="alpha/beta-Hydrolases"/>
    <property type="match status" value="1"/>
</dbReference>
<dbReference type="InterPro" id="IPR000801">
    <property type="entry name" value="Esterase-like"/>
</dbReference>
<dbReference type="PANTHER" id="PTHR48098">
    <property type="entry name" value="ENTEROCHELIN ESTERASE-RELATED"/>
    <property type="match status" value="1"/>
</dbReference>
<name>A0A1G4TL60_9CAUL</name>
<dbReference type="AlphaFoldDB" id="A0A1G4TL60"/>